<feature type="region of interest" description="Disordered" evidence="1">
    <location>
        <begin position="1"/>
        <end position="188"/>
    </location>
</feature>
<feature type="compositionally biased region" description="Basic residues" evidence="1">
    <location>
        <begin position="22"/>
        <end position="33"/>
    </location>
</feature>
<feature type="compositionally biased region" description="Basic residues" evidence="1">
    <location>
        <begin position="161"/>
        <end position="175"/>
    </location>
</feature>
<comment type="caution">
    <text evidence="2">The sequence shown here is derived from an EMBL/GenBank/DDBJ whole genome shotgun (WGS) entry which is preliminary data.</text>
</comment>
<dbReference type="AlphaFoldDB" id="A0A9W5WW85"/>
<dbReference type="OrthoDB" id="366365at2759"/>
<feature type="compositionally biased region" description="Basic and acidic residues" evidence="1">
    <location>
        <begin position="96"/>
        <end position="123"/>
    </location>
</feature>
<feature type="compositionally biased region" description="Basic and acidic residues" evidence="1">
    <location>
        <begin position="49"/>
        <end position="61"/>
    </location>
</feature>
<keyword evidence="3" id="KW-1185">Reference proteome</keyword>
<reference evidence="2" key="1">
    <citation type="submission" date="2019-12" db="EMBL/GenBank/DDBJ databases">
        <title>Genome sequence of Babesia ovis.</title>
        <authorList>
            <person name="Yamagishi J."/>
            <person name="Sevinc F."/>
            <person name="Xuan X."/>
        </authorList>
    </citation>
    <scope>NUCLEOTIDE SEQUENCE</scope>
    <source>
        <strain evidence="2">Selcuk</strain>
    </source>
</reference>
<organism evidence="2 3">
    <name type="scientific">Babesia ovis</name>
    <dbReference type="NCBI Taxonomy" id="5869"/>
    <lineage>
        <taxon>Eukaryota</taxon>
        <taxon>Sar</taxon>
        <taxon>Alveolata</taxon>
        <taxon>Apicomplexa</taxon>
        <taxon>Aconoidasida</taxon>
        <taxon>Piroplasmida</taxon>
        <taxon>Babesiidae</taxon>
        <taxon>Babesia</taxon>
    </lineage>
</organism>
<evidence type="ECO:0000256" key="1">
    <source>
        <dbReference type="SAM" id="MobiDB-lite"/>
    </source>
</evidence>
<gene>
    <name evidence="2" type="ORF">BaOVIS_031270</name>
</gene>
<sequence length="188" mass="22636">MSKNTADSFTEAEKAAFEWSKRNRSSTQRRRTRSNSSSRSHSRHRRIHRHDDSSDSDRPRDPFNPLKLAYQRNSRHRSSSDRQRSRSRNRNSPPRWHHDLYDDVHEQVAEEARHQRRRSERDITSYQLDTRRGSWRSKAGGVYIPPDRDNTSDEDLYTDYRRRHSRSPSRPSRKSRSYERPDPVYTLD</sequence>
<dbReference type="Proteomes" id="UP001057455">
    <property type="component" value="Unassembled WGS sequence"/>
</dbReference>
<protein>
    <submittedName>
        <fullName evidence="2">Knob-associated histidine-rich protein, putative</fullName>
    </submittedName>
</protein>
<evidence type="ECO:0000313" key="2">
    <source>
        <dbReference type="EMBL" id="GFE55723.1"/>
    </source>
</evidence>
<proteinExistence type="predicted"/>
<dbReference type="EMBL" id="BLIY01000024">
    <property type="protein sequence ID" value="GFE55723.1"/>
    <property type="molecule type" value="Genomic_DNA"/>
</dbReference>
<accession>A0A9W5WW85</accession>
<feature type="compositionally biased region" description="Basic and acidic residues" evidence="1">
    <location>
        <begin position="11"/>
        <end position="21"/>
    </location>
</feature>
<evidence type="ECO:0000313" key="3">
    <source>
        <dbReference type="Proteomes" id="UP001057455"/>
    </source>
</evidence>
<name>A0A9W5WW85_BABOV</name>